<dbReference type="GO" id="GO:0000972">
    <property type="term" value="P:transcription-dependent tethering of RNA polymerase II gene DNA at nuclear periphery"/>
    <property type="evidence" value="ECO:0007669"/>
    <property type="project" value="TreeGrafter"/>
</dbReference>
<feature type="domain" description="Nucleoporin Nup133/Nup155-like N-terminal" evidence="10">
    <location>
        <begin position="115"/>
        <end position="550"/>
    </location>
</feature>
<evidence type="ECO:0000256" key="4">
    <source>
        <dbReference type="ARBA" id="ARBA00022816"/>
    </source>
</evidence>
<comment type="similarity">
    <text evidence="2">Belongs to the nucleoporin Nup133 family.</text>
</comment>
<keyword evidence="3" id="KW-0813">Transport</keyword>
<keyword evidence="7" id="KW-0539">Nucleus</keyword>
<dbReference type="GO" id="GO:0016973">
    <property type="term" value="P:poly(A)+ mRNA export from nucleus"/>
    <property type="evidence" value="ECO:0007669"/>
    <property type="project" value="TreeGrafter"/>
</dbReference>
<evidence type="ECO:0000256" key="8">
    <source>
        <dbReference type="SAM" id="MobiDB-lite"/>
    </source>
</evidence>
<dbReference type="Gene3D" id="2.130.10.10">
    <property type="entry name" value="YVTN repeat-like/Quinoprotein amine dehydrogenase"/>
    <property type="match status" value="1"/>
</dbReference>
<accession>A0A8H3IEU8</accession>
<comment type="caution">
    <text evidence="11">The sequence shown here is derived from an EMBL/GenBank/DDBJ whole genome shotgun (WGS) entry which is preliminary data.</text>
</comment>
<dbReference type="InterPro" id="IPR015943">
    <property type="entry name" value="WD40/YVTN_repeat-like_dom_sf"/>
</dbReference>
<dbReference type="OrthoDB" id="103454at2759"/>
<dbReference type="InterPro" id="IPR007187">
    <property type="entry name" value="Nucleoporin_Nup133/Nup155_C"/>
</dbReference>
<gene>
    <name evidence="11" type="ORF">IMSHALPRED_000972</name>
</gene>
<dbReference type="EMBL" id="CAJPDT010000011">
    <property type="protein sequence ID" value="CAF9913310.1"/>
    <property type="molecule type" value="Genomic_DNA"/>
</dbReference>
<feature type="compositionally biased region" description="Basic and acidic residues" evidence="8">
    <location>
        <begin position="97"/>
        <end position="107"/>
    </location>
</feature>
<feature type="region of interest" description="Disordered" evidence="8">
    <location>
        <begin position="92"/>
        <end position="112"/>
    </location>
</feature>
<name>A0A8H3IEU8_9LECA</name>
<protein>
    <recommendedName>
        <fullName evidence="13">Nuclear pore complex protein</fullName>
    </recommendedName>
</protein>
<dbReference type="PANTHER" id="PTHR13405">
    <property type="entry name" value="NUCLEAR PORE COMPLEX PROTEIN NUP133"/>
    <property type="match status" value="1"/>
</dbReference>
<dbReference type="GO" id="GO:0006606">
    <property type="term" value="P:protein import into nucleus"/>
    <property type="evidence" value="ECO:0007669"/>
    <property type="project" value="TreeGrafter"/>
</dbReference>
<keyword evidence="4" id="KW-0509">mRNA transport</keyword>
<dbReference type="Pfam" id="PF08801">
    <property type="entry name" value="Nucleoporin_N"/>
    <property type="match status" value="1"/>
</dbReference>
<proteinExistence type="inferred from homology"/>
<evidence type="ECO:0000256" key="7">
    <source>
        <dbReference type="ARBA" id="ARBA00023242"/>
    </source>
</evidence>
<evidence type="ECO:0000256" key="6">
    <source>
        <dbReference type="ARBA" id="ARBA00023010"/>
    </source>
</evidence>
<comment type="subcellular location">
    <subcellularLocation>
        <location evidence="1">Nucleus envelope</location>
    </subcellularLocation>
</comment>
<organism evidence="11 12">
    <name type="scientific">Imshaugia aleurites</name>
    <dbReference type="NCBI Taxonomy" id="172621"/>
    <lineage>
        <taxon>Eukaryota</taxon>
        <taxon>Fungi</taxon>
        <taxon>Dikarya</taxon>
        <taxon>Ascomycota</taxon>
        <taxon>Pezizomycotina</taxon>
        <taxon>Lecanoromycetes</taxon>
        <taxon>OSLEUM clade</taxon>
        <taxon>Lecanoromycetidae</taxon>
        <taxon>Lecanorales</taxon>
        <taxon>Lecanorineae</taxon>
        <taxon>Parmeliaceae</taxon>
        <taxon>Imshaugia</taxon>
    </lineage>
</organism>
<dbReference type="GO" id="GO:0031080">
    <property type="term" value="C:nuclear pore outer ring"/>
    <property type="evidence" value="ECO:0007669"/>
    <property type="project" value="TreeGrafter"/>
</dbReference>
<reference evidence="11" key="1">
    <citation type="submission" date="2021-03" db="EMBL/GenBank/DDBJ databases">
        <authorList>
            <person name="Tagirdzhanova G."/>
        </authorList>
    </citation>
    <scope>NUCLEOTIDE SEQUENCE</scope>
</reference>
<evidence type="ECO:0000259" key="9">
    <source>
        <dbReference type="Pfam" id="PF03177"/>
    </source>
</evidence>
<dbReference type="Pfam" id="PF03177">
    <property type="entry name" value="Nucleoporin_C"/>
    <property type="match status" value="1"/>
</dbReference>
<evidence type="ECO:0008006" key="13">
    <source>
        <dbReference type="Google" id="ProtNLM"/>
    </source>
</evidence>
<evidence type="ECO:0000259" key="10">
    <source>
        <dbReference type="Pfam" id="PF08801"/>
    </source>
</evidence>
<feature type="compositionally biased region" description="Basic and acidic residues" evidence="8">
    <location>
        <begin position="1335"/>
        <end position="1350"/>
    </location>
</feature>
<dbReference type="InterPro" id="IPR037624">
    <property type="entry name" value="Nup133-like"/>
</dbReference>
<keyword evidence="6" id="KW-0811">Translocation</keyword>
<feature type="compositionally biased region" description="Low complexity" evidence="8">
    <location>
        <begin position="1"/>
        <end position="15"/>
    </location>
</feature>
<sequence length="1365" mass="152188">MFSPDAAVPASVAARNPRRRQRTGSDDSVALRHNPKRIRRSGLTSETFQPLDTTKVNGHIAHVAEEAFTNGHAKEPAKLRHASVDTTSLAIRHRGVKKADRERRTSKNDGSIELTKNENYIVTQLPTTPESVRDYHTSGKWCGEIATSLGYALAMTQSQAIVWRYAQGTLSAEQPKPLNIKLLHPSNNSRHPLPLGVLVPTSTEPALLVVMPTSGRVTYWESLTCAASIDSNRQKQQCVQGSVSGMLSGEIITKITEAEPRAFVLTLSTGRLAHLVVSDPQGKASINVQYLRDNGAQSGGVFGSLRGVFSNAGWRRDVAAVRAGNSWQRGQRYVVVATSKGSFQIWDLSWNGTHSLVNDADAKDDLLRALIEGADVFHDNQEHLFEVLDFTILPSEGSGNEVAKMGKSRDCKLLTLTVLKGVESSKYALIGLTLAAGSVTIDVVHPITCYTTSLPAEPQFKPQVLVPEPAQTAFVMFEKSFVLISLVEIEETPSSQLQMEARTLPDPFQDALDFRSTKPYRIVGCSSEVYDRVHARSSCVLMIYGFGLVRVSALPMREGQSALDRATVTAKTKLEQAVFFGNLPQDLIDFSPRSEISFDQQEVEAAALSVSQSIMSSTSVYMPSISPSMEQQLQRRSTALADLNRHLRQYYPPLGRLTRWKLLWNAEKMAAAKVLWRCYNAIISNQNRSSNDKSVLAELIESLHESLKTENQPEHHETDGVRHWFIHDVWRLEYIIPWAQNMVELMFETAVEDNKRIEPAIQARLVSEANDIQLSSLETAFEFREANLAAYGLENEAMIDGVLLRGYEDLPEIWTSTAKIVERVKTMTDVSRELACLGEDDDANEGDPLPDLVLKLAADNPRQVQICCQTYIERFRWLQSRQDPESKAAGEKLKQAHFAVRKALFKSLPDVGQPEKAIQLAEKYRDMDALADIIEGEMLSVESAETVRLLEERIYSYFVTFGTKWSNAFFKKHLSGGKAVGILNGNANFKQYLTQFLRHHPLYAKLAWIHEVASEQSYAAAAEDLMLAQEQETNVWSRKVSLSMSKLSLLAATGKCQVKDKAAKDTTRTIDEKLGVLAIQERLCNHVKPTIRNALDADAEVDLALQKYGSNVQDKSTLRHSLERHFRKMLALEALPPEALIDTLTLISGEGASPDNEDFMGSRFFYAFKVSRLASLGSSDSGLKELQEKFIWRRCMIQDDWKAINRTEHKDDAQAEVETGATALFTTLKKGFRTGFWDKSAPLPPAKVLEAGTSIDALRVSSHFANFPENALAVLAEDLEKEDELLEKYMEEGRLDERWKGVVEAAKASARDEADSKGEEQLRIRNAQEEFTARMIEKDRDAYPKEDGRGDSTAIDEQGDVIMGM</sequence>
<keyword evidence="12" id="KW-1185">Reference proteome</keyword>
<feature type="region of interest" description="Disordered" evidence="8">
    <location>
        <begin position="1"/>
        <end position="33"/>
    </location>
</feature>
<feature type="region of interest" description="Disordered" evidence="8">
    <location>
        <begin position="1335"/>
        <end position="1365"/>
    </location>
</feature>
<dbReference type="InterPro" id="IPR014908">
    <property type="entry name" value="Nucleoporin_Nup133/Nup155_N"/>
</dbReference>
<keyword evidence="5" id="KW-0653">Protein transport</keyword>
<evidence type="ECO:0000256" key="3">
    <source>
        <dbReference type="ARBA" id="ARBA00022448"/>
    </source>
</evidence>
<evidence type="ECO:0000256" key="5">
    <source>
        <dbReference type="ARBA" id="ARBA00022927"/>
    </source>
</evidence>
<dbReference type="SUPFAM" id="SSF117289">
    <property type="entry name" value="Nucleoporin domain"/>
    <property type="match status" value="1"/>
</dbReference>
<evidence type="ECO:0000256" key="1">
    <source>
        <dbReference type="ARBA" id="ARBA00004259"/>
    </source>
</evidence>
<dbReference type="GO" id="GO:0017056">
    <property type="term" value="F:structural constituent of nuclear pore"/>
    <property type="evidence" value="ECO:0007669"/>
    <property type="project" value="InterPro"/>
</dbReference>
<dbReference type="PANTHER" id="PTHR13405:SF11">
    <property type="entry name" value="NUCLEAR PORE COMPLEX PROTEIN NUP133"/>
    <property type="match status" value="1"/>
</dbReference>
<evidence type="ECO:0000256" key="2">
    <source>
        <dbReference type="ARBA" id="ARBA00005569"/>
    </source>
</evidence>
<dbReference type="Gene3D" id="1.20.58.1380">
    <property type="match status" value="1"/>
</dbReference>
<feature type="domain" description="Nucleoporin Nup133/Nup155-like C-terminal" evidence="9">
    <location>
        <begin position="662"/>
        <end position="1299"/>
    </location>
</feature>
<evidence type="ECO:0000313" key="12">
    <source>
        <dbReference type="Proteomes" id="UP000664534"/>
    </source>
</evidence>
<evidence type="ECO:0000313" key="11">
    <source>
        <dbReference type="EMBL" id="CAF9913310.1"/>
    </source>
</evidence>
<dbReference type="Proteomes" id="UP000664534">
    <property type="component" value="Unassembled WGS sequence"/>
</dbReference>